<name>A0A7C6Z3R7_9FIRM</name>
<comment type="caution">
    <text evidence="1">The sequence shown here is derived from an EMBL/GenBank/DDBJ whole genome shotgun (WGS) entry which is preliminary data.</text>
</comment>
<gene>
    <name evidence="1" type="ORF">GX523_06925</name>
</gene>
<dbReference type="EMBL" id="DUTF01000156">
    <property type="protein sequence ID" value="HHY26469.1"/>
    <property type="molecule type" value="Genomic_DNA"/>
</dbReference>
<proteinExistence type="predicted"/>
<accession>A0A7C6Z3R7</accession>
<sequence length="166" mass="19727">MSSSKDNIIDFQQYKEKRKIQRTVPSAEKTALENDFQGKLQLNQEDAEMIIYCMRLGREYFKIEAGEITDESGQSQKDLETVNRLLDRIQYEVLKLRSEESYIVSLSFFELAFIVDCVEMTRSAVEKGIDVFQSEPGDKEDYRKWLDETFFYLLDVYEKWQFYQGQ</sequence>
<organism evidence="1 2">
    <name type="scientific">Desulfitobacterium dehalogenans</name>
    <dbReference type="NCBI Taxonomy" id="36854"/>
    <lineage>
        <taxon>Bacteria</taxon>
        <taxon>Bacillati</taxon>
        <taxon>Bacillota</taxon>
        <taxon>Clostridia</taxon>
        <taxon>Eubacteriales</taxon>
        <taxon>Desulfitobacteriaceae</taxon>
        <taxon>Desulfitobacterium</taxon>
    </lineage>
</organism>
<evidence type="ECO:0000313" key="1">
    <source>
        <dbReference type="EMBL" id="HHY26469.1"/>
    </source>
</evidence>
<evidence type="ECO:0000313" key="2">
    <source>
        <dbReference type="Proteomes" id="UP000553059"/>
    </source>
</evidence>
<dbReference type="AlphaFoldDB" id="A0A7C6Z3R7"/>
<dbReference type="Proteomes" id="UP000553059">
    <property type="component" value="Unassembled WGS sequence"/>
</dbReference>
<reference evidence="1 2" key="1">
    <citation type="journal article" date="2020" name="Biotechnol. Biofuels">
        <title>New insights from the biogas microbiome by comprehensive genome-resolved metagenomics of nearly 1600 species originating from multiple anaerobic digesters.</title>
        <authorList>
            <person name="Campanaro S."/>
            <person name="Treu L."/>
            <person name="Rodriguez-R L.M."/>
            <person name="Kovalovszki A."/>
            <person name="Ziels R.M."/>
            <person name="Maus I."/>
            <person name="Zhu X."/>
            <person name="Kougias P.G."/>
            <person name="Basile A."/>
            <person name="Luo G."/>
            <person name="Schluter A."/>
            <person name="Konstantinidis K.T."/>
            <person name="Angelidaki I."/>
        </authorList>
    </citation>
    <scope>NUCLEOTIDE SEQUENCE [LARGE SCALE GENOMIC DNA]</scope>
    <source>
        <strain evidence="1">AS05jafATM_4</strain>
    </source>
</reference>
<protein>
    <submittedName>
        <fullName evidence="1">Uncharacterized protein</fullName>
    </submittedName>
</protein>